<evidence type="ECO:0000256" key="2">
    <source>
        <dbReference type="ARBA" id="ARBA00022723"/>
    </source>
</evidence>
<dbReference type="CDD" id="cd04280">
    <property type="entry name" value="ZnMc_astacin_like"/>
    <property type="match status" value="1"/>
</dbReference>
<dbReference type="OrthoDB" id="6161215at2759"/>
<feature type="binding site" evidence="8">
    <location>
        <position position="200"/>
    </location>
    <ligand>
        <name>Zn(2+)</name>
        <dbReference type="ChEBI" id="CHEBI:29105"/>
        <note>catalytic</note>
    </ligand>
</feature>
<keyword evidence="1 8" id="KW-0645">Protease</keyword>
<dbReference type="GO" id="GO:0006508">
    <property type="term" value="P:proteolysis"/>
    <property type="evidence" value="ECO:0007669"/>
    <property type="project" value="UniProtKB-KW"/>
</dbReference>
<keyword evidence="3 8" id="KW-0378">Hydrolase</keyword>
<dbReference type="InterPro" id="IPR034035">
    <property type="entry name" value="Astacin-like_dom"/>
</dbReference>
<dbReference type="InterPro" id="IPR000998">
    <property type="entry name" value="MAM_dom"/>
</dbReference>
<keyword evidence="14" id="KW-1185">Reference proteome</keyword>
<evidence type="ECO:0000256" key="9">
    <source>
        <dbReference type="RuleBase" id="RU361183"/>
    </source>
</evidence>
<feature type="active site" evidence="8">
    <location>
        <position position="191"/>
    </location>
</feature>
<accession>A0A210QMP5</accession>
<dbReference type="PROSITE" id="PS01180">
    <property type="entry name" value="CUB"/>
    <property type="match status" value="1"/>
</dbReference>
<organism evidence="13 14">
    <name type="scientific">Mizuhopecten yessoensis</name>
    <name type="common">Japanese scallop</name>
    <name type="synonym">Patinopecten yessoensis</name>
    <dbReference type="NCBI Taxonomy" id="6573"/>
    <lineage>
        <taxon>Eukaryota</taxon>
        <taxon>Metazoa</taxon>
        <taxon>Spiralia</taxon>
        <taxon>Lophotrochozoa</taxon>
        <taxon>Mollusca</taxon>
        <taxon>Bivalvia</taxon>
        <taxon>Autobranchia</taxon>
        <taxon>Pteriomorphia</taxon>
        <taxon>Pectinida</taxon>
        <taxon>Pectinoidea</taxon>
        <taxon>Pectinidae</taxon>
        <taxon>Mizuhopecten</taxon>
    </lineage>
</organism>
<comment type="caution">
    <text evidence="13">The sequence shown here is derived from an EMBL/GenBank/DDBJ whole genome shotgun (WGS) entry which is preliminary data.</text>
</comment>
<keyword evidence="6 7" id="KW-1015">Disulfide bond</keyword>
<dbReference type="InterPro" id="IPR035914">
    <property type="entry name" value="Sperma_CUB_dom_sf"/>
</dbReference>
<reference evidence="13 14" key="1">
    <citation type="journal article" date="2017" name="Nat. Ecol. Evol.">
        <title>Scallop genome provides insights into evolution of bilaterian karyotype and development.</title>
        <authorList>
            <person name="Wang S."/>
            <person name="Zhang J."/>
            <person name="Jiao W."/>
            <person name="Li J."/>
            <person name="Xun X."/>
            <person name="Sun Y."/>
            <person name="Guo X."/>
            <person name="Huan P."/>
            <person name="Dong B."/>
            <person name="Zhang L."/>
            <person name="Hu X."/>
            <person name="Sun X."/>
            <person name="Wang J."/>
            <person name="Zhao C."/>
            <person name="Wang Y."/>
            <person name="Wang D."/>
            <person name="Huang X."/>
            <person name="Wang R."/>
            <person name="Lv J."/>
            <person name="Li Y."/>
            <person name="Zhang Z."/>
            <person name="Liu B."/>
            <person name="Lu W."/>
            <person name="Hui Y."/>
            <person name="Liang J."/>
            <person name="Zhou Z."/>
            <person name="Hou R."/>
            <person name="Li X."/>
            <person name="Liu Y."/>
            <person name="Li H."/>
            <person name="Ning X."/>
            <person name="Lin Y."/>
            <person name="Zhao L."/>
            <person name="Xing Q."/>
            <person name="Dou J."/>
            <person name="Li Y."/>
            <person name="Mao J."/>
            <person name="Guo H."/>
            <person name="Dou H."/>
            <person name="Li T."/>
            <person name="Mu C."/>
            <person name="Jiang W."/>
            <person name="Fu Q."/>
            <person name="Fu X."/>
            <person name="Miao Y."/>
            <person name="Liu J."/>
            <person name="Yu Q."/>
            <person name="Li R."/>
            <person name="Liao H."/>
            <person name="Li X."/>
            <person name="Kong Y."/>
            <person name="Jiang Z."/>
            <person name="Chourrout D."/>
            <person name="Li R."/>
            <person name="Bao Z."/>
        </authorList>
    </citation>
    <scope>NUCLEOTIDE SEQUENCE [LARGE SCALE GENOMIC DNA]</scope>
    <source>
        <strain evidence="13 14">PY_sf001</strain>
    </source>
</reference>
<feature type="chain" id="PRO_5011815265" description="Metalloendopeptidase" evidence="9">
    <location>
        <begin position="24"/>
        <end position="615"/>
    </location>
</feature>
<evidence type="ECO:0000256" key="5">
    <source>
        <dbReference type="ARBA" id="ARBA00023049"/>
    </source>
</evidence>
<dbReference type="AlphaFoldDB" id="A0A210QMP5"/>
<dbReference type="PROSITE" id="PS50060">
    <property type="entry name" value="MAM_2"/>
    <property type="match status" value="1"/>
</dbReference>
<dbReference type="InterPro" id="IPR024079">
    <property type="entry name" value="MetalloPept_cat_dom_sf"/>
</dbReference>
<dbReference type="Gene3D" id="2.60.120.200">
    <property type="match status" value="1"/>
</dbReference>
<dbReference type="InterPro" id="IPR001506">
    <property type="entry name" value="Peptidase_M12A"/>
</dbReference>
<evidence type="ECO:0000313" key="14">
    <source>
        <dbReference type="Proteomes" id="UP000242188"/>
    </source>
</evidence>
<dbReference type="InterPro" id="IPR013320">
    <property type="entry name" value="ConA-like_dom_sf"/>
</dbReference>
<evidence type="ECO:0000256" key="7">
    <source>
        <dbReference type="PROSITE-ProRule" id="PRU00059"/>
    </source>
</evidence>
<keyword evidence="4 8" id="KW-0862">Zinc</keyword>
<dbReference type="Gene3D" id="3.40.390.10">
    <property type="entry name" value="Collagenase (Catalytic Domain)"/>
    <property type="match status" value="1"/>
</dbReference>
<protein>
    <recommendedName>
        <fullName evidence="9">Metalloendopeptidase</fullName>
        <ecNumber evidence="9">3.4.24.-</ecNumber>
    </recommendedName>
</protein>
<feature type="disulfide bond" evidence="7">
    <location>
        <begin position="337"/>
        <end position="364"/>
    </location>
</feature>
<dbReference type="EMBL" id="NEDP02002817">
    <property type="protein sequence ID" value="OWF50002.1"/>
    <property type="molecule type" value="Genomic_DNA"/>
</dbReference>
<feature type="domain" description="Peptidase M12A" evidence="12">
    <location>
        <begin position="81"/>
        <end position="291"/>
    </location>
</feature>
<keyword evidence="9" id="KW-0732">Signal</keyword>
<dbReference type="SUPFAM" id="SSF55486">
    <property type="entry name" value="Metalloproteases ('zincins'), catalytic domain"/>
    <property type="match status" value="1"/>
</dbReference>
<dbReference type="SMART" id="SM00235">
    <property type="entry name" value="ZnMc"/>
    <property type="match status" value="1"/>
</dbReference>
<dbReference type="SUPFAM" id="SSF49854">
    <property type="entry name" value="Spermadhesin, CUB domain"/>
    <property type="match status" value="1"/>
</dbReference>
<name>A0A210QMP5_MIZYE</name>
<dbReference type="InterPro" id="IPR006026">
    <property type="entry name" value="Peptidase_Metallo"/>
</dbReference>
<dbReference type="SMART" id="SM00137">
    <property type="entry name" value="MAM"/>
    <property type="match status" value="1"/>
</dbReference>
<feature type="domain" description="MAM" evidence="11">
    <location>
        <begin position="463"/>
        <end position="615"/>
    </location>
</feature>
<dbReference type="CDD" id="cd06263">
    <property type="entry name" value="MAM"/>
    <property type="match status" value="1"/>
</dbReference>
<dbReference type="PANTHER" id="PTHR10127">
    <property type="entry name" value="DISCOIDIN, CUB, EGF, LAMININ , AND ZINC METALLOPROTEASE DOMAIN CONTAINING"/>
    <property type="match status" value="1"/>
</dbReference>
<keyword evidence="5 8" id="KW-0482">Metalloprotease</keyword>
<evidence type="ECO:0000256" key="6">
    <source>
        <dbReference type="ARBA" id="ARBA00023157"/>
    </source>
</evidence>
<dbReference type="SUPFAM" id="SSF49899">
    <property type="entry name" value="Concanavalin A-like lectins/glucanases"/>
    <property type="match status" value="1"/>
</dbReference>
<evidence type="ECO:0000256" key="1">
    <source>
        <dbReference type="ARBA" id="ARBA00022670"/>
    </source>
</evidence>
<evidence type="ECO:0000256" key="8">
    <source>
        <dbReference type="PROSITE-ProRule" id="PRU01211"/>
    </source>
</evidence>
<dbReference type="GO" id="GO:0016020">
    <property type="term" value="C:membrane"/>
    <property type="evidence" value="ECO:0007669"/>
    <property type="project" value="InterPro"/>
</dbReference>
<dbReference type="Pfam" id="PF00431">
    <property type="entry name" value="CUB"/>
    <property type="match status" value="1"/>
</dbReference>
<dbReference type="CDD" id="cd00041">
    <property type="entry name" value="CUB"/>
    <property type="match status" value="1"/>
</dbReference>
<dbReference type="PROSITE" id="PS51864">
    <property type="entry name" value="ASTACIN"/>
    <property type="match status" value="1"/>
</dbReference>
<gene>
    <name evidence="13" type="ORF">KP79_PYT00936</name>
</gene>
<dbReference type="SMART" id="SM00042">
    <property type="entry name" value="CUB"/>
    <property type="match status" value="1"/>
</dbReference>
<dbReference type="PRINTS" id="PR00480">
    <property type="entry name" value="ASTACIN"/>
</dbReference>
<evidence type="ECO:0000256" key="4">
    <source>
        <dbReference type="ARBA" id="ARBA00022833"/>
    </source>
</evidence>
<dbReference type="GO" id="GO:0004222">
    <property type="term" value="F:metalloendopeptidase activity"/>
    <property type="evidence" value="ECO:0007669"/>
    <property type="project" value="UniProtKB-UniRule"/>
</dbReference>
<evidence type="ECO:0000259" key="10">
    <source>
        <dbReference type="PROSITE" id="PS01180"/>
    </source>
</evidence>
<dbReference type="PANTHER" id="PTHR10127:SF780">
    <property type="entry name" value="METALLOENDOPEPTIDASE"/>
    <property type="match status" value="1"/>
</dbReference>
<sequence length="615" mass="69735">MARCVRLVLCMIIVLNAVRQIRTQTKCSSFVVLSNDTEESCNLDQIQDPADENEAHRIPEAMGDVLPEDFMEQGELLTKRKVIRFISKIWPHGIIPYKFETGGRRFTKSKSTKYVQIAMKHWQRYTCLEFIDIHKQRQRYASLRKVLKHDHYLSFGTGQGCASMVGYTRKHAQPIYLREPGCTMPGIVVHEIGHAIGFYHEQCREDRDNFVNINMELVQEPGRKNFAKVVTHTEIAPYDLASTMHYGSKYFSKNGGSTIKARDSNLNFLLGRRIGLSFYDVIAANNAYKCSGKCNRKTAPKCENGGMWYKACECLCPEGLAGDRCEQIDHSWTISGCGGIVQISSDNEVISSPNFPGSYGKAKCVWLIKSPADTQIKTAVTVKNIPRSSRRQECHHWLEVRYNLIGQNGPRLCGANGFKEFPLSSDNLVLLRFDGSKGHVKTSRGFQVKVQAIKAFNMGDRLFYCDFDTSVCGMTYSSPTSDLQWRRENWVVLGPYKDHTSGKGTFLVEADKAKKNGSVAQMTSPDFQVSSTACLRFWYFAYGYHLGQFRIYTLTEDKDKKVVWTLDTNPKTRSWKRAQVELQSQGMLKLIMEVTASAKWGNYAVDDMEVTIGTC</sequence>
<feature type="domain" description="CUB" evidence="10">
    <location>
        <begin position="337"/>
        <end position="453"/>
    </location>
</feature>
<feature type="signal peptide" evidence="9">
    <location>
        <begin position="1"/>
        <end position="23"/>
    </location>
</feature>
<comment type="caution">
    <text evidence="7">Lacks conserved residue(s) required for the propagation of feature annotation.</text>
</comment>
<dbReference type="Gene3D" id="2.60.120.290">
    <property type="entry name" value="Spermadhesin, CUB domain"/>
    <property type="match status" value="1"/>
</dbReference>
<feature type="binding site" evidence="8">
    <location>
        <position position="194"/>
    </location>
    <ligand>
        <name>Zn(2+)</name>
        <dbReference type="ChEBI" id="CHEBI:29105"/>
        <note>catalytic</note>
    </ligand>
</feature>
<evidence type="ECO:0000256" key="3">
    <source>
        <dbReference type="ARBA" id="ARBA00022801"/>
    </source>
</evidence>
<dbReference type="GO" id="GO:0008270">
    <property type="term" value="F:zinc ion binding"/>
    <property type="evidence" value="ECO:0007669"/>
    <property type="project" value="UniProtKB-UniRule"/>
</dbReference>
<proteinExistence type="predicted"/>
<keyword evidence="2 8" id="KW-0479">Metal-binding</keyword>
<comment type="cofactor">
    <cofactor evidence="8 9">
        <name>Zn(2+)</name>
        <dbReference type="ChEBI" id="CHEBI:29105"/>
    </cofactor>
    <text evidence="8 9">Binds 1 zinc ion per subunit.</text>
</comment>
<feature type="binding site" evidence="8">
    <location>
        <position position="190"/>
    </location>
    <ligand>
        <name>Zn(2+)</name>
        <dbReference type="ChEBI" id="CHEBI:29105"/>
        <note>catalytic</note>
    </ligand>
</feature>
<evidence type="ECO:0000313" key="13">
    <source>
        <dbReference type="EMBL" id="OWF50002.1"/>
    </source>
</evidence>
<dbReference type="EC" id="3.4.24.-" evidence="9"/>
<evidence type="ECO:0000259" key="12">
    <source>
        <dbReference type="PROSITE" id="PS51864"/>
    </source>
</evidence>
<dbReference type="Proteomes" id="UP000242188">
    <property type="component" value="Unassembled WGS sequence"/>
</dbReference>
<dbReference type="Pfam" id="PF01400">
    <property type="entry name" value="Astacin"/>
    <property type="match status" value="1"/>
</dbReference>
<evidence type="ECO:0000259" key="11">
    <source>
        <dbReference type="PROSITE" id="PS50060"/>
    </source>
</evidence>
<dbReference type="Pfam" id="PF00629">
    <property type="entry name" value="MAM"/>
    <property type="match status" value="1"/>
</dbReference>
<dbReference type="InterPro" id="IPR000859">
    <property type="entry name" value="CUB_dom"/>
</dbReference>